<evidence type="ECO:0000256" key="1">
    <source>
        <dbReference type="SAM" id="Phobius"/>
    </source>
</evidence>
<reference evidence="2 3" key="1">
    <citation type="submission" date="2019-12" db="EMBL/GenBank/DDBJ databases">
        <title>Sporaefaciens musculi gen. nov., sp. nov., a novel bacterium isolated from the caecum of an obese mouse.</title>
        <authorList>
            <person name="Rasmussen T.S."/>
            <person name="Streidl T."/>
            <person name="Hitch T.C.A."/>
            <person name="Wortmann E."/>
            <person name="Deptula P."/>
            <person name="Hansen M."/>
            <person name="Nielsen D.S."/>
            <person name="Clavel T."/>
            <person name="Vogensen F.K."/>
        </authorList>
    </citation>
    <scope>NUCLEOTIDE SEQUENCE [LARGE SCALE GENOMIC DNA]</scope>
    <source>
        <strain evidence="2 3">WCA-9-b2</strain>
    </source>
</reference>
<protein>
    <submittedName>
        <fullName evidence="2">Uncharacterized protein</fullName>
    </submittedName>
</protein>
<accession>A0A7X3SLG8</accession>
<sequence>MLNILDQIGQWIKEFLIECITGNLSGLFDQVNEAVGDVAADVGKTPQDWNAGVFSMIRSLSDNVIVPIAGIILTFVLCYELISMITEKNNMHDFDTFNIFKWIFKVFVATYLVTHTFDITMAIFELSQNVVRQSAGVITGNTNIQFDAVMGSLTSQLETMGNGELFGLLVETVLIRITTPILSVCVMLVLVGRMVEIYIYCSVGAIPFATMTNREWGQMGNNYLRGLVALGLQGFFIMVCIAVYSVLVSNIGNAANIHGAIWKCAGYTLLLCFSLFKTSSISRSIFNAH</sequence>
<dbReference type="EMBL" id="WUQX01000001">
    <property type="protein sequence ID" value="MXP78598.1"/>
    <property type="molecule type" value="Genomic_DNA"/>
</dbReference>
<dbReference type="RefSeq" id="WP_159755447.1">
    <property type="nucleotide sequence ID" value="NZ_WUQX01000001.1"/>
</dbReference>
<evidence type="ECO:0000313" key="2">
    <source>
        <dbReference type="EMBL" id="MXP78598.1"/>
    </source>
</evidence>
<gene>
    <name evidence="2" type="ORF">GN277_25640</name>
</gene>
<keyword evidence="1" id="KW-1133">Transmembrane helix</keyword>
<keyword evidence="3" id="KW-1185">Reference proteome</keyword>
<feature type="transmembrane region" description="Helical" evidence="1">
    <location>
        <begin position="64"/>
        <end position="82"/>
    </location>
</feature>
<dbReference type="AlphaFoldDB" id="A0A7X3SLG8"/>
<keyword evidence="1" id="KW-0472">Membrane</keyword>
<proteinExistence type="predicted"/>
<feature type="transmembrane region" description="Helical" evidence="1">
    <location>
        <begin position="226"/>
        <end position="247"/>
    </location>
</feature>
<feature type="transmembrane region" description="Helical" evidence="1">
    <location>
        <begin position="259"/>
        <end position="276"/>
    </location>
</feature>
<feature type="transmembrane region" description="Helical" evidence="1">
    <location>
        <begin position="165"/>
        <end position="191"/>
    </location>
</feature>
<comment type="caution">
    <text evidence="2">The sequence shown here is derived from an EMBL/GenBank/DDBJ whole genome shotgun (WGS) entry which is preliminary data.</text>
</comment>
<evidence type="ECO:0000313" key="3">
    <source>
        <dbReference type="Proteomes" id="UP000460412"/>
    </source>
</evidence>
<keyword evidence="1" id="KW-0812">Transmembrane</keyword>
<dbReference type="InterPro" id="IPR045798">
    <property type="entry name" value="TrbL_Firmicutes"/>
</dbReference>
<dbReference type="Pfam" id="PF19478">
    <property type="entry name" value="TrbL_2"/>
    <property type="match status" value="1"/>
</dbReference>
<organism evidence="2 3">
    <name type="scientific">Sporofaciens musculi</name>
    <dbReference type="NCBI Taxonomy" id="2681861"/>
    <lineage>
        <taxon>Bacteria</taxon>
        <taxon>Bacillati</taxon>
        <taxon>Bacillota</taxon>
        <taxon>Clostridia</taxon>
        <taxon>Lachnospirales</taxon>
        <taxon>Lachnospiraceae</taxon>
        <taxon>Sporofaciens</taxon>
    </lineage>
</organism>
<dbReference type="Proteomes" id="UP000460412">
    <property type="component" value="Unassembled WGS sequence"/>
</dbReference>
<feature type="transmembrane region" description="Helical" evidence="1">
    <location>
        <begin position="102"/>
        <end position="124"/>
    </location>
</feature>
<name>A0A7X3SLG8_9FIRM</name>